<reference evidence="1 2" key="1">
    <citation type="submission" date="2024-09" db="EMBL/GenBank/DDBJ databases">
        <title>Chromosome-scale assembly of Riccia sorocarpa.</title>
        <authorList>
            <person name="Paukszto L."/>
        </authorList>
    </citation>
    <scope>NUCLEOTIDE SEQUENCE [LARGE SCALE GENOMIC DNA]</scope>
    <source>
        <strain evidence="1">LP-2024</strain>
        <tissue evidence="1">Aerial parts of the thallus</tissue>
    </source>
</reference>
<accession>A0ABD3I7A7</accession>
<keyword evidence="2" id="KW-1185">Reference proteome</keyword>
<comment type="caution">
    <text evidence="1">The sequence shown here is derived from an EMBL/GenBank/DDBJ whole genome shotgun (WGS) entry which is preliminary data.</text>
</comment>
<proteinExistence type="predicted"/>
<evidence type="ECO:0000313" key="2">
    <source>
        <dbReference type="Proteomes" id="UP001633002"/>
    </source>
</evidence>
<dbReference type="PANTHER" id="PTHR21530">
    <property type="entry name" value="PHEROMONE SHUTDOWN PROTEIN"/>
    <property type="match status" value="1"/>
</dbReference>
<dbReference type="CDD" id="cd14726">
    <property type="entry name" value="TraB_PrgY-like"/>
    <property type="match status" value="1"/>
</dbReference>
<evidence type="ECO:0000313" key="1">
    <source>
        <dbReference type="EMBL" id="KAL3699568.1"/>
    </source>
</evidence>
<dbReference type="Proteomes" id="UP001633002">
    <property type="component" value="Unassembled WGS sequence"/>
</dbReference>
<organism evidence="1 2">
    <name type="scientific">Riccia sorocarpa</name>
    <dbReference type="NCBI Taxonomy" id="122646"/>
    <lineage>
        <taxon>Eukaryota</taxon>
        <taxon>Viridiplantae</taxon>
        <taxon>Streptophyta</taxon>
        <taxon>Embryophyta</taxon>
        <taxon>Marchantiophyta</taxon>
        <taxon>Marchantiopsida</taxon>
        <taxon>Marchantiidae</taxon>
        <taxon>Marchantiales</taxon>
        <taxon>Ricciaceae</taxon>
        <taxon>Riccia</taxon>
    </lineage>
</organism>
<dbReference type="InterPro" id="IPR046345">
    <property type="entry name" value="TraB_PrgY-like"/>
</dbReference>
<dbReference type="AlphaFoldDB" id="A0ABD3I7A7"/>
<dbReference type="InterPro" id="IPR002816">
    <property type="entry name" value="TraB/PrgY/GumN_fam"/>
</dbReference>
<gene>
    <name evidence="1" type="ORF">R1sor_017590</name>
</gene>
<sequence length="316" mass="36097">MILSEVSRSGLALLLGAPNQSQIIRQLCLGAVYRFRSFSSLVNTEGSVTYLRNGETGAELYLVGTAHVSAKSAEEVRQVIHEVEPNIVAVRILFESFYSRTPDFPPPIPRRECTRQLRAHCVAQVELCEERARKLMAGEERQAWNLLRDFITFPGGLGQKLVHVATRSIYSMLRNTGVEPGKEFKVAVESAHRLGAQLVYIDQDFRVTVKRIAEEITYQDVFKLLTRPADMPEELRREFERGDFIHGVESLKTRQNVRAIMKSMEEVFPNLVKVLIHERDQLMFSNLRRYQGKVVAVVGMAHMDGIERLWKKHEGM</sequence>
<evidence type="ECO:0008006" key="3">
    <source>
        <dbReference type="Google" id="ProtNLM"/>
    </source>
</evidence>
<dbReference type="PANTHER" id="PTHR21530:SF5">
    <property type="entry name" value="TRAB FAMILY PROTEIN"/>
    <property type="match status" value="1"/>
</dbReference>
<protein>
    <recommendedName>
        <fullName evidence="3">TraB domain-containing protein</fullName>
    </recommendedName>
</protein>
<name>A0ABD3I7A7_9MARC</name>
<dbReference type="EMBL" id="JBJQOH010000001">
    <property type="protein sequence ID" value="KAL3699568.1"/>
    <property type="molecule type" value="Genomic_DNA"/>
</dbReference>
<dbReference type="Pfam" id="PF01963">
    <property type="entry name" value="TraB_PrgY_gumN"/>
    <property type="match status" value="1"/>
</dbReference>